<evidence type="ECO:0000256" key="3">
    <source>
        <dbReference type="ARBA" id="ARBA00023295"/>
    </source>
</evidence>
<evidence type="ECO:0000259" key="6">
    <source>
        <dbReference type="Pfam" id="PF02836"/>
    </source>
</evidence>
<dbReference type="InterPro" id="IPR023230">
    <property type="entry name" value="Glyco_hydro_2_CS"/>
</dbReference>
<dbReference type="Pfam" id="PF02837">
    <property type="entry name" value="Glyco_hydro_2_N"/>
    <property type="match status" value="1"/>
</dbReference>
<feature type="domain" description="Glycoside hydrolase family 2 immunoglobulin-like beta-sandwich" evidence="5">
    <location>
        <begin position="224"/>
        <end position="306"/>
    </location>
</feature>
<dbReference type="PANTHER" id="PTHR42732:SF1">
    <property type="entry name" value="BETA-MANNOSIDASE"/>
    <property type="match status" value="1"/>
</dbReference>
<feature type="domain" description="Glycoside hydrolase family 2 catalytic" evidence="6">
    <location>
        <begin position="315"/>
        <end position="452"/>
    </location>
</feature>
<keyword evidence="10" id="KW-1185">Reference proteome</keyword>
<evidence type="ECO:0000259" key="5">
    <source>
        <dbReference type="Pfam" id="PF00703"/>
    </source>
</evidence>
<gene>
    <name evidence="9" type="ORF">SAMN05421819_2696</name>
</gene>
<dbReference type="RefSeq" id="WP_103933568.1">
    <property type="nucleotide sequence ID" value="NZ_FNVA01000004.1"/>
</dbReference>
<evidence type="ECO:0000313" key="10">
    <source>
        <dbReference type="Proteomes" id="UP000236728"/>
    </source>
</evidence>
<dbReference type="Gene3D" id="2.60.40.10">
    <property type="entry name" value="Immunoglobulins"/>
    <property type="match status" value="2"/>
</dbReference>
<dbReference type="GO" id="GO:0004553">
    <property type="term" value="F:hydrolase activity, hydrolyzing O-glycosyl compounds"/>
    <property type="evidence" value="ECO:0007669"/>
    <property type="project" value="InterPro"/>
</dbReference>
<evidence type="ECO:0000259" key="7">
    <source>
        <dbReference type="Pfam" id="PF02837"/>
    </source>
</evidence>
<feature type="domain" description="Glycoside hydrolase family 2" evidence="8">
    <location>
        <begin position="679"/>
        <end position="766"/>
    </location>
</feature>
<comment type="similarity">
    <text evidence="1 4">Belongs to the glycosyl hydrolase 2 family.</text>
</comment>
<dbReference type="InterPro" id="IPR006102">
    <property type="entry name" value="Ig-like_GH2"/>
</dbReference>
<dbReference type="InterPro" id="IPR006104">
    <property type="entry name" value="Glyco_hydro_2_N"/>
</dbReference>
<dbReference type="Pfam" id="PF18565">
    <property type="entry name" value="Glyco_hydro2_C5"/>
    <property type="match status" value="1"/>
</dbReference>
<name>A0A1H5ZLD2_9BACT</name>
<dbReference type="SUPFAM" id="SSF49785">
    <property type="entry name" value="Galactose-binding domain-like"/>
    <property type="match status" value="1"/>
</dbReference>
<dbReference type="EMBL" id="FNVA01000004">
    <property type="protein sequence ID" value="SEG36457.1"/>
    <property type="molecule type" value="Genomic_DNA"/>
</dbReference>
<dbReference type="PROSITE" id="PS51318">
    <property type="entry name" value="TAT"/>
    <property type="match status" value="1"/>
</dbReference>
<dbReference type="PROSITE" id="PS00719">
    <property type="entry name" value="GLYCOSYL_HYDROL_F2_1"/>
    <property type="match status" value="1"/>
</dbReference>
<sequence length="778" mass="87394">MNRRHFLKSTGFAAGAALIGSTPQGHAEPDSQNAAIGVPRHIPINRGWLFHPSIAVGDTDPNFDDREFTAVVLPHTNKVLPWHGFDDTEYEFVSTYRRHFRLPAAARGKRVFVDFEGAMTASAVWINGHALGEYKGGYTPFSFELTTYLRWDDPNVLVVHLDSTERKDIPPFGYEVDYMTFGGIYREVNLRVVPDLFLENIVARAIDPLSATPSLAVESFFENLKSESGVALEVELRDGDRSVAQESAALAISIGATGAPSQVVRLELPTGIELWDLRKPKLYTVHVRLLRNGHVIDEDSRRIGIREARFTPAGFSLNGRIIKLRGLDRHQTFPFVGQAMPARVQRRDAYVLRHELKCNIVRTSHYPQSRHFLDACDELGLMVLEEIPGWQHIGDKDWQDVSVDNVARMIRRDWNHPSIILWGVRINESKDDHDFYVRTNAAAHALDTTRQTGGIRSNLHSELLEDVYTNNDFGFPLQPPVAPLYLNTEFVGHTFPTRSTDNSARQREHTLRHARIHDQIASDPKYSGGIGWCAFDYNTHFNFGSGDRICYHGVSDIFRLPKAAAGFYKSQCDTDEEIVLEPAFHWARNDEDTGFTTALICSNCDHVKLFLDSGNGFQQIAEANPDREEFPHLRYPPFSVLLEKSAIRNWGDLRIEGFLQGKQVISKSFSGRGVDRRFELAADDHTLIADGADCTRVVFRVTDEFGAIRPVANDPIQFEITGPATLIGDNPFSLVGGTGAVWIRAQERPGKVVLKAKHPRLGTREVELTFAAASMEML</sequence>
<dbReference type="InterPro" id="IPR017853">
    <property type="entry name" value="GH"/>
</dbReference>
<evidence type="ECO:0000256" key="2">
    <source>
        <dbReference type="ARBA" id="ARBA00022801"/>
    </source>
</evidence>
<feature type="domain" description="Glycosyl hydrolases family 2 sugar binding" evidence="7">
    <location>
        <begin position="88"/>
        <end position="193"/>
    </location>
</feature>
<evidence type="ECO:0000313" key="9">
    <source>
        <dbReference type="EMBL" id="SEG36457.1"/>
    </source>
</evidence>
<dbReference type="InterPro" id="IPR006103">
    <property type="entry name" value="Glyco_hydro_2_cat"/>
</dbReference>
<dbReference type="Proteomes" id="UP000236728">
    <property type="component" value="Unassembled WGS sequence"/>
</dbReference>
<evidence type="ECO:0000259" key="8">
    <source>
        <dbReference type="Pfam" id="PF18565"/>
    </source>
</evidence>
<accession>A0A1H5ZLD2</accession>
<dbReference type="AlphaFoldDB" id="A0A1H5ZLD2"/>
<dbReference type="InterPro" id="IPR051913">
    <property type="entry name" value="GH2_Domain-Containing"/>
</dbReference>
<dbReference type="PROSITE" id="PS00608">
    <property type="entry name" value="GLYCOSYL_HYDROL_F2_2"/>
    <property type="match status" value="1"/>
</dbReference>
<dbReference type="PRINTS" id="PR00132">
    <property type="entry name" value="GLHYDRLASE2"/>
</dbReference>
<keyword evidence="3 4" id="KW-0326">Glycosidase</keyword>
<dbReference type="Gene3D" id="3.20.20.80">
    <property type="entry name" value="Glycosidases"/>
    <property type="match status" value="1"/>
</dbReference>
<dbReference type="Pfam" id="PF00703">
    <property type="entry name" value="Glyco_hydro_2"/>
    <property type="match status" value="1"/>
</dbReference>
<dbReference type="Gene3D" id="2.60.120.260">
    <property type="entry name" value="Galactose-binding domain-like"/>
    <property type="match status" value="1"/>
</dbReference>
<dbReference type="InterPro" id="IPR023232">
    <property type="entry name" value="Glyco_hydro_2_AS"/>
</dbReference>
<dbReference type="InterPro" id="IPR013783">
    <property type="entry name" value="Ig-like_fold"/>
</dbReference>
<dbReference type="InterPro" id="IPR006311">
    <property type="entry name" value="TAT_signal"/>
</dbReference>
<dbReference type="InterPro" id="IPR008979">
    <property type="entry name" value="Galactose-bd-like_sf"/>
</dbReference>
<proteinExistence type="inferred from homology"/>
<dbReference type="InterPro" id="IPR040605">
    <property type="entry name" value="Glyco_hydro2_dom5"/>
</dbReference>
<dbReference type="InterPro" id="IPR006101">
    <property type="entry name" value="Glyco_hydro_2"/>
</dbReference>
<dbReference type="GO" id="GO:0005975">
    <property type="term" value="P:carbohydrate metabolic process"/>
    <property type="evidence" value="ECO:0007669"/>
    <property type="project" value="InterPro"/>
</dbReference>
<evidence type="ECO:0000256" key="4">
    <source>
        <dbReference type="RuleBase" id="RU361154"/>
    </source>
</evidence>
<dbReference type="PANTHER" id="PTHR42732">
    <property type="entry name" value="BETA-GALACTOSIDASE"/>
    <property type="match status" value="1"/>
</dbReference>
<dbReference type="SUPFAM" id="SSF51445">
    <property type="entry name" value="(Trans)glycosidases"/>
    <property type="match status" value="1"/>
</dbReference>
<protein>
    <submittedName>
        <fullName evidence="9">Beta-galactosidase</fullName>
    </submittedName>
</protein>
<dbReference type="InterPro" id="IPR036156">
    <property type="entry name" value="Beta-gal/glucu_dom_sf"/>
</dbReference>
<reference evidence="9 10" key="1">
    <citation type="submission" date="2016-10" db="EMBL/GenBank/DDBJ databases">
        <authorList>
            <person name="de Groot N.N."/>
        </authorList>
    </citation>
    <scope>NUCLEOTIDE SEQUENCE [LARGE SCALE GENOMIC DNA]</scope>
    <source>
        <strain evidence="9 10">DSM 22489</strain>
    </source>
</reference>
<evidence type="ECO:0000256" key="1">
    <source>
        <dbReference type="ARBA" id="ARBA00007401"/>
    </source>
</evidence>
<dbReference type="SUPFAM" id="SSF49303">
    <property type="entry name" value="beta-Galactosidase/glucuronidase domain"/>
    <property type="match status" value="1"/>
</dbReference>
<keyword evidence="2 4" id="KW-0378">Hydrolase</keyword>
<dbReference type="OrthoDB" id="9762066at2"/>
<dbReference type="Pfam" id="PF02836">
    <property type="entry name" value="Glyco_hydro_2_C"/>
    <property type="match status" value="1"/>
</dbReference>
<organism evidence="9 10">
    <name type="scientific">Bryocella elongata</name>
    <dbReference type="NCBI Taxonomy" id="863522"/>
    <lineage>
        <taxon>Bacteria</taxon>
        <taxon>Pseudomonadati</taxon>
        <taxon>Acidobacteriota</taxon>
        <taxon>Terriglobia</taxon>
        <taxon>Terriglobales</taxon>
        <taxon>Acidobacteriaceae</taxon>
        <taxon>Bryocella</taxon>
    </lineage>
</organism>